<dbReference type="EMBL" id="CAJVPV010003188">
    <property type="protein sequence ID" value="CAG8545507.1"/>
    <property type="molecule type" value="Genomic_DNA"/>
</dbReference>
<organism evidence="2 3">
    <name type="scientific">Acaulospora morrowiae</name>
    <dbReference type="NCBI Taxonomy" id="94023"/>
    <lineage>
        <taxon>Eukaryota</taxon>
        <taxon>Fungi</taxon>
        <taxon>Fungi incertae sedis</taxon>
        <taxon>Mucoromycota</taxon>
        <taxon>Glomeromycotina</taxon>
        <taxon>Glomeromycetes</taxon>
        <taxon>Diversisporales</taxon>
        <taxon>Acaulosporaceae</taxon>
        <taxon>Acaulospora</taxon>
    </lineage>
</organism>
<evidence type="ECO:0000256" key="1">
    <source>
        <dbReference type="SAM" id="MobiDB-lite"/>
    </source>
</evidence>
<accession>A0A9N9AZM4</accession>
<name>A0A9N9AZM4_9GLOM</name>
<protein>
    <submittedName>
        <fullName evidence="2">13515_t:CDS:1</fullName>
    </submittedName>
</protein>
<keyword evidence="3" id="KW-1185">Reference proteome</keyword>
<reference evidence="2" key="1">
    <citation type="submission" date="2021-06" db="EMBL/GenBank/DDBJ databases">
        <authorList>
            <person name="Kallberg Y."/>
            <person name="Tangrot J."/>
            <person name="Rosling A."/>
        </authorList>
    </citation>
    <scope>NUCLEOTIDE SEQUENCE</scope>
    <source>
        <strain evidence="2">CL551</strain>
    </source>
</reference>
<gene>
    <name evidence="2" type="ORF">AMORRO_LOCUS5329</name>
</gene>
<dbReference type="AlphaFoldDB" id="A0A9N9AZM4"/>
<evidence type="ECO:0000313" key="2">
    <source>
        <dbReference type="EMBL" id="CAG8545507.1"/>
    </source>
</evidence>
<sequence>MGKESRQEKRNKQWIKEKEQMGRREETNRQKLIGRMDKRKGTNG</sequence>
<comment type="caution">
    <text evidence="2">The sequence shown here is derived from an EMBL/GenBank/DDBJ whole genome shotgun (WGS) entry which is preliminary data.</text>
</comment>
<feature type="region of interest" description="Disordered" evidence="1">
    <location>
        <begin position="1"/>
        <end position="44"/>
    </location>
</feature>
<dbReference type="Proteomes" id="UP000789342">
    <property type="component" value="Unassembled WGS sequence"/>
</dbReference>
<evidence type="ECO:0000313" key="3">
    <source>
        <dbReference type="Proteomes" id="UP000789342"/>
    </source>
</evidence>
<proteinExistence type="predicted"/>